<dbReference type="AlphaFoldDB" id="A0A450RV57"/>
<feature type="transmembrane region" description="Helical" evidence="2">
    <location>
        <begin position="463"/>
        <end position="481"/>
    </location>
</feature>
<name>A0A450RV57_9GAMM</name>
<accession>A0A450RV57</accession>
<feature type="transmembrane region" description="Helical" evidence="2">
    <location>
        <begin position="380"/>
        <end position="404"/>
    </location>
</feature>
<evidence type="ECO:0000259" key="3">
    <source>
        <dbReference type="Pfam" id="PF10145"/>
    </source>
</evidence>
<dbReference type="EMBL" id="CAADFL010000003">
    <property type="protein sequence ID" value="VFK05665.1"/>
    <property type="molecule type" value="Genomic_DNA"/>
</dbReference>
<dbReference type="Pfam" id="PF10145">
    <property type="entry name" value="PhageMin_Tail"/>
    <property type="match status" value="1"/>
</dbReference>
<evidence type="ECO:0000313" key="4">
    <source>
        <dbReference type="EMBL" id="VFJ42968.1"/>
    </source>
</evidence>
<dbReference type="InterPro" id="IPR010090">
    <property type="entry name" value="Phage_tape_meas"/>
</dbReference>
<sequence length="686" mass="73103">MTKLQKLQMTIALLDRVSGPLRRLDTGLGGFMQRTEAGFQRMRNGAVGFIGAAMGLRTLINPAEEMNKALGEVRSLRVGEEVLKELGIAGLAYSADFGESAVQYVKSAYDIQSAIAGLSGRELPRFTTASGILAKATKADVTEVTSYMGSMYGIFQRTADKIGRSNWVEQLTGQTATAVQMFKTTGREMAAAFETLGAEGQTMGIGQAEQMAILGRLQATMSGSEAGTKYRALLQGLGKAETGLGLRFSDAEGRALPIIEILTRIRDKYGDIDTLAESGVLMKAFGRKEAVAAIKLLSQNIDALSGDIDKLDKVKGMDNARWMAQQMISPLDRLGASITAFRIGLWQQTMPVIEPFIDKLTEGIKTLTEWTHMFPHLARFVGIALLVVLGISAAIAALTVVAGIGKFTMAGLGLGMGVLNLAGAALMITLRGMALASFGLWAGLVKIIPVVWGFTAALLANPLTWIVLGVVALAGALYFLITRWDKVRAAFAENTWLRMAFLPLALGMDLVEAAIGAFEAIPDWWQGLKARLAALDPFAFLGEKVRGFVRLLNKIPGIDIEMGAAPATGLPATASNVIPMPPAPAATGLPATASNVIPMPPAQATSRLLDQDNEGQATEARQRINAAFAGVTGSGRGATQTKGGLYQEWHSSKESKKIEIGQVIIQDPPEGFGPMEFVEELELQAA</sequence>
<gene>
    <name evidence="4" type="ORF">BECKFM1743A_GA0114220_1000324</name>
    <name evidence="6" type="ORF">BECKFM1743B_GA0114221_1000324</name>
    <name evidence="5" type="ORF">BECKFM1743C_GA0114222_1000324</name>
</gene>
<keyword evidence="2" id="KW-0812">Transmembrane</keyword>
<dbReference type="PANTHER" id="PTHR37813">
    <property type="entry name" value="FELS-2 PROPHAGE PROTEIN"/>
    <property type="match status" value="1"/>
</dbReference>
<dbReference type="NCBIfam" id="TIGR01760">
    <property type="entry name" value="tape_meas_TP901"/>
    <property type="match status" value="1"/>
</dbReference>
<proteinExistence type="predicted"/>
<dbReference type="PANTHER" id="PTHR37813:SF1">
    <property type="entry name" value="FELS-2 PROPHAGE PROTEIN"/>
    <property type="match status" value="1"/>
</dbReference>
<dbReference type="EMBL" id="CAADFA010000003">
    <property type="protein sequence ID" value="VFJ43677.1"/>
    <property type="molecule type" value="Genomic_DNA"/>
</dbReference>
<evidence type="ECO:0000256" key="2">
    <source>
        <dbReference type="SAM" id="Phobius"/>
    </source>
</evidence>
<keyword evidence="2" id="KW-0472">Membrane</keyword>
<feature type="transmembrane region" description="Helical" evidence="2">
    <location>
        <begin position="435"/>
        <end position="457"/>
    </location>
</feature>
<feature type="transmembrane region" description="Helical" evidence="2">
    <location>
        <begin position="410"/>
        <end position="428"/>
    </location>
</feature>
<protein>
    <submittedName>
        <fullName evidence="4">Phage-related minor tail protein</fullName>
    </submittedName>
</protein>
<evidence type="ECO:0000313" key="6">
    <source>
        <dbReference type="EMBL" id="VFK05665.1"/>
    </source>
</evidence>
<evidence type="ECO:0000256" key="1">
    <source>
        <dbReference type="ARBA" id="ARBA00022612"/>
    </source>
</evidence>
<dbReference type="EMBL" id="CAADEZ010000003">
    <property type="protein sequence ID" value="VFJ42968.1"/>
    <property type="molecule type" value="Genomic_DNA"/>
</dbReference>
<reference evidence="4" key="1">
    <citation type="submission" date="2019-02" db="EMBL/GenBank/DDBJ databases">
        <authorList>
            <person name="Gruber-Vodicka R. H."/>
            <person name="Seah K. B. B."/>
        </authorList>
    </citation>
    <scope>NUCLEOTIDE SEQUENCE</scope>
    <source>
        <strain evidence="4">BECK_BZ163</strain>
        <strain evidence="6">BECK_BZ164</strain>
        <strain evidence="5">BECK_BZ165</strain>
    </source>
</reference>
<keyword evidence="1" id="KW-1188">Viral release from host cell</keyword>
<evidence type="ECO:0000313" key="5">
    <source>
        <dbReference type="EMBL" id="VFJ43677.1"/>
    </source>
</evidence>
<feature type="domain" description="Phage tail tape measure protein" evidence="3">
    <location>
        <begin position="95"/>
        <end position="286"/>
    </location>
</feature>
<keyword evidence="2" id="KW-1133">Transmembrane helix</keyword>
<organism evidence="4">
    <name type="scientific">Candidatus Kentrum sp. FM</name>
    <dbReference type="NCBI Taxonomy" id="2126340"/>
    <lineage>
        <taxon>Bacteria</taxon>
        <taxon>Pseudomonadati</taxon>
        <taxon>Pseudomonadota</taxon>
        <taxon>Gammaproteobacteria</taxon>
        <taxon>Candidatus Kentrum</taxon>
    </lineage>
</organism>